<keyword evidence="1" id="KW-1133">Transmembrane helix</keyword>
<evidence type="ECO:0000256" key="1">
    <source>
        <dbReference type="SAM" id="Phobius"/>
    </source>
</evidence>
<dbReference type="AlphaFoldDB" id="A0A7J8JWR1"/>
<name>A0A7J8JWR1_MOLMO</name>
<dbReference type="Proteomes" id="UP000550707">
    <property type="component" value="Unassembled WGS sequence"/>
</dbReference>
<feature type="transmembrane region" description="Helical" evidence="1">
    <location>
        <begin position="61"/>
        <end position="81"/>
    </location>
</feature>
<evidence type="ECO:0000313" key="3">
    <source>
        <dbReference type="Proteomes" id="UP000550707"/>
    </source>
</evidence>
<evidence type="ECO:0000313" key="2">
    <source>
        <dbReference type="EMBL" id="KAF6500951.1"/>
    </source>
</evidence>
<feature type="transmembrane region" description="Helical" evidence="1">
    <location>
        <begin position="101"/>
        <end position="125"/>
    </location>
</feature>
<sequence length="210" mass="24454">MDSTQLRKLLPLFPCPTSPLWGLLKGRWAWMVGGFFFCFCFVFFVFLFFTQGSGRTSNCSACYLPSIFSLTFTVPSCLLLSCQVNHPPHPSFLAPCSFRLPGDLFCFLLCFFFCFECLSLQVSVAGRSPFRSQRLQCKFPFPLGKCTTLFWGVWGLFLFFSFFFSLCLFFPPFIWKEWEEVGTGRWEVDFVYFFSSFPGGWEFFLNMCHE</sequence>
<proteinExistence type="predicted"/>
<gene>
    <name evidence="2" type="ORF">HJG59_007974</name>
</gene>
<reference evidence="2 3" key="1">
    <citation type="journal article" date="2020" name="Nature">
        <title>Six reference-quality genomes reveal evolution of bat adaptations.</title>
        <authorList>
            <person name="Jebb D."/>
            <person name="Huang Z."/>
            <person name="Pippel M."/>
            <person name="Hughes G.M."/>
            <person name="Lavrichenko K."/>
            <person name="Devanna P."/>
            <person name="Winkler S."/>
            <person name="Jermiin L.S."/>
            <person name="Skirmuntt E.C."/>
            <person name="Katzourakis A."/>
            <person name="Burkitt-Gray L."/>
            <person name="Ray D.A."/>
            <person name="Sullivan K.A.M."/>
            <person name="Roscito J.G."/>
            <person name="Kirilenko B.M."/>
            <person name="Davalos L.M."/>
            <person name="Corthals A.P."/>
            <person name="Power M.L."/>
            <person name="Jones G."/>
            <person name="Ransome R.D."/>
            <person name="Dechmann D.K.N."/>
            <person name="Locatelli A.G."/>
            <person name="Puechmaille S.J."/>
            <person name="Fedrigo O."/>
            <person name="Jarvis E.D."/>
            <person name="Hiller M."/>
            <person name="Vernes S.C."/>
            <person name="Myers E.W."/>
            <person name="Teeling E.C."/>
        </authorList>
    </citation>
    <scope>NUCLEOTIDE SEQUENCE [LARGE SCALE GENOMIC DNA]</scope>
    <source>
        <strain evidence="2">MMolMol1</strain>
        <tissue evidence="2">Muscle</tissue>
    </source>
</reference>
<protein>
    <submittedName>
        <fullName evidence="2">Uncharacterized protein</fullName>
    </submittedName>
</protein>
<dbReference type="EMBL" id="JACASF010000001">
    <property type="protein sequence ID" value="KAF6500951.1"/>
    <property type="molecule type" value="Genomic_DNA"/>
</dbReference>
<feature type="transmembrane region" description="Helical" evidence="1">
    <location>
        <begin position="146"/>
        <end position="171"/>
    </location>
</feature>
<comment type="caution">
    <text evidence="2">The sequence shown here is derived from an EMBL/GenBank/DDBJ whole genome shotgun (WGS) entry which is preliminary data.</text>
</comment>
<keyword evidence="3" id="KW-1185">Reference proteome</keyword>
<feature type="transmembrane region" description="Helical" evidence="1">
    <location>
        <begin position="28"/>
        <end position="49"/>
    </location>
</feature>
<keyword evidence="1" id="KW-0812">Transmembrane</keyword>
<organism evidence="2 3">
    <name type="scientific">Molossus molossus</name>
    <name type="common">Pallas' mastiff bat</name>
    <name type="synonym">Vespertilio molossus</name>
    <dbReference type="NCBI Taxonomy" id="27622"/>
    <lineage>
        <taxon>Eukaryota</taxon>
        <taxon>Metazoa</taxon>
        <taxon>Chordata</taxon>
        <taxon>Craniata</taxon>
        <taxon>Vertebrata</taxon>
        <taxon>Euteleostomi</taxon>
        <taxon>Mammalia</taxon>
        <taxon>Eutheria</taxon>
        <taxon>Laurasiatheria</taxon>
        <taxon>Chiroptera</taxon>
        <taxon>Yangochiroptera</taxon>
        <taxon>Molossidae</taxon>
        <taxon>Molossus</taxon>
    </lineage>
</organism>
<accession>A0A7J8JWR1</accession>
<keyword evidence="1" id="KW-0472">Membrane</keyword>
<dbReference type="InParanoid" id="A0A7J8JWR1"/>